<evidence type="ECO:0000313" key="3">
    <source>
        <dbReference type="Proteomes" id="UP000324897"/>
    </source>
</evidence>
<dbReference type="EMBL" id="RWGY01000002">
    <property type="protein sequence ID" value="TVU51555.1"/>
    <property type="molecule type" value="Genomic_DNA"/>
</dbReference>
<evidence type="ECO:0000256" key="1">
    <source>
        <dbReference type="SAM" id="MobiDB-lite"/>
    </source>
</evidence>
<organism evidence="2 3">
    <name type="scientific">Eragrostis curvula</name>
    <name type="common">weeping love grass</name>
    <dbReference type="NCBI Taxonomy" id="38414"/>
    <lineage>
        <taxon>Eukaryota</taxon>
        <taxon>Viridiplantae</taxon>
        <taxon>Streptophyta</taxon>
        <taxon>Embryophyta</taxon>
        <taxon>Tracheophyta</taxon>
        <taxon>Spermatophyta</taxon>
        <taxon>Magnoliopsida</taxon>
        <taxon>Liliopsida</taxon>
        <taxon>Poales</taxon>
        <taxon>Poaceae</taxon>
        <taxon>PACMAD clade</taxon>
        <taxon>Chloridoideae</taxon>
        <taxon>Eragrostideae</taxon>
        <taxon>Eragrostidinae</taxon>
        <taxon>Eragrostis</taxon>
    </lineage>
</organism>
<dbReference type="AlphaFoldDB" id="A0A5J9WUT6"/>
<gene>
    <name evidence="2" type="ORF">EJB05_02990</name>
</gene>
<evidence type="ECO:0000313" key="2">
    <source>
        <dbReference type="EMBL" id="TVU51555.1"/>
    </source>
</evidence>
<proteinExistence type="predicted"/>
<keyword evidence="3" id="KW-1185">Reference proteome</keyword>
<sequence>MADGWGWGEHSPPPSPQLLNDQGSPVTREDVEETLGFVYDNYDAWMDEEWPGRRQELYSLGALNAEVVLDPLLQ</sequence>
<dbReference type="Proteomes" id="UP000324897">
    <property type="component" value="Chromosome 6"/>
</dbReference>
<reference evidence="2 3" key="1">
    <citation type="journal article" date="2019" name="Sci. Rep.">
        <title>A high-quality genome of Eragrostis curvula grass provides insights into Poaceae evolution and supports new strategies to enhance forage quality.</title>
        <authorList>
            <person name="Carballo J."/>
            <person name="Santos B.A.C.M."/>
            <person name="Zappacosta D."/>
            <person name="Garbus I."/>
            <person name="Selva J.P."/>
            <person name="Gallo C.A."/>
            <person name="Diaz A."/>
            <person name="Albertini E."/>
            <person name="Caccamo M."/>
            <person name="Echenique V."/>
        </authorList>
    </citation>
    <scope>NUCLEOTIDE SEQUENCE [LARGE SCALE GENOMIC DNA]</scope>
    <source>
        <strain evidence="3">cv. Victoria</strain>
        <tissue evidence="2">Leaf</tissue>
    </source>
</reference>
<feature type="region of interest" description="Disordered" evidence="1">
    <location>
        <begin position="1"/>
        <end position="27"/>
    </location>
</feature>
<feature type="non-terminal residue" evidence="2">
    <location>
        <position position="1"/>
    </location>
</feature>
<dbReference type="Gramene" id="TVU51555">
    <property type="protein sequence ID" value="TVU51555"/>
    <property type="gene ID" value="EJB05_02990"/>
</dbReference>
<protein>
    <submittedName>
        <fullName evidence="2">Uncharacterized protein</fullName>
    </submittedName>
</protein>
<name>A0A5J9WUT6_9POAL</name>
<accession>A0A5J9WUT6</accession>
<comment type="caution">
    <text evidence="2">The sequence shown here is derived from an EMBL/GenBank/DDBJ whole genome shotgun (WGS) entry which is preliminary data.</text>
</comment>